<evidence type="ECO:0000313" key="1">
    <source>
        <dbReference type="EMBL" id="MBW31484.1"/>
    </source>
</evidence>
<name>A0A2M3ZSD9_9DIPT</name>
<dbReference type="EMBL" id="GGFM01010733">
    <property type="protein sequence ID" value="MBW31484.1"/>
    <property type="molecule type" value="Transcribed_RNA"/>
</dbReference>
<organism evidence="1">
    <name type="scientific">Anopheles braziliensis</name>
    <dbReference type="NCBI Taxonomy" id="58242"/>
    <lineage>
        <taxon>Eukaryota</taxon>
        <taxon>Metazoa</taxon>
        <taxon>Ecdysozoa</taxon>
        <taxon>Arthropoda</taxon>
        <taxon>Hexapoda</taxon>
        <taxon>Insecta</taxon>
        <taxon>Pterygota</taxon>
        <taxon>Neoptera</taxon>
        <taxon>Endopterygota</taxon>
        <taxon>Diptera</taxon>
        <taxon>Nematocera</taxon>
        <taxon>Culicoidea</taxon>
        <taxon>Culicidae</taxon>
        <taxon>Anophelinae</taxon>
        <taxon>Anopheles</taxon>
    </lineage>
</organism>
<protein>
    <submittedName>
        <fullName evidence="1">Putative secreted peptide</fullName>
    </submittedName>
</protein>
<accession>A0A2M3ZSD9</accession>
<dbReference type="AlphaFoldDB" id="A0A2M3ZSD9"/>
<proteinExistence type="predicted"/>
<sequence length="83" mass="9576">MLRMGLRMMMLMLLLLRLLLLLLLLRVVIIPVKHRAFLSVSAAVSGGCNCRWNTLCLLLPLLRHRVTVSLKRLHLHPSCKHEE</sequence>
<reference evidence="1" key="1">
    <citation type="submission" date="2018-01" db="EMBL/GenBank/DDBJ databases">
        <title>An insight into the sialome of Amazonian anophelines.</title>
        <authorList>
            <person name="Ribeiro J.M."/>
            <person name="Scarpassa V."/>
            <person name="Calvo E."/>
        </authorList>
    </citation>
    <scope>NUCLEOTIDE SEQUENCE</scope>
    <source>
        <tissue evidence="1">Salivary glands</tissue>
    </source>
</reference>